<feature type="non-terminal residue" evidence="3">
    <location>
        <position position="89"/>
    </location>
</feature>
<reference evidence="3 4" key="1">
    <citation type="submission" date="2014-01" db="EMBL/GenBank/DDBJ databases">
        <title>Genome sequence and analysis of Xanthomonas arboricola pv. pruni.</title>
        <authorList>
            <person name="Fujikawa T."/>
            <person name="Nakazono-Nagaoka E."/>
        </authorList>
    </citation>
    <scope>NUCLEOTIDE SEQUENCE [LARGE SCALE GENOMIC DNA]</scope>
    <source>
        <strain evidence="4">MAFF 301420</strain>
    </source>
</reference>
<feature type="domain" description="ESPR" evidence="2">
    <location>
        <begin position="1"/>
        <end position="49"/>
    </location>
</feature>
<keyword evidence="1" id="KW-0472">Membrane</keyword>
<protein>
    <recommendedName>
        <fullName evidence="2">ESPR domain-containing protein</fullName>
    </recommendedName>
</protein>
<dbReference type="AlphaFoldDB" id="W4SLL4"/>
<dbReference type="EMBL" id="BAVC01000297">
    <property type="protein sequence ID" value="GAE57058.1"/>
    <property type="molecule type" value="Genomic_DNA"/>
</dbReference>
<evidence type="ECO:0000313" key="4">
    <source>
        <dbReference type="Proteomes" id="UP000019084"/>
    </source>
</evidence>
<proteinExistence type="predicted"/>
<evidence type="ECO:0000256" key="1">
    <source>
        <dbReference type="SAM" id="Phobius"/>
    </source>
</evidence>
<feature type="transmembrane region" description="Helical" evidence="1">
    <location>
        <begin position="44"/>
        <end position="64"/>
    </location>
</feature>
<comment type="caution">
    <text evidence="3">The sequence shown here is derived from an EMBL/GenBank/DDBJ whole genome shotgun (WGS) entry which is preliminary data.</text>
</comment>
<evidence type="ECO:0000259" key="2">
    <source>
        <dbReference type="Pfam" id="PF13018"/>
    </source>
</evidence>
<name>W4SLL4_9XANT</name>
<sequence length="89" mass="8870">MNRIYRKVWNKSLGVWAVASELASGDSPGAVSTAAFIDRRQSRCLVAAIALALASAGIALPLSAMAQSVEVGRGASAPAANATAIGAGS</sequence>
<keyword evidence="1" id="KW-0812">Transmembrane</keyword>
<dbReference type="Proteomes" id="UP000019084">
    <property type="component" value="Unassembled WGS sequence"/>
</dbReference>
<accession>W4SLL4</accession>
<dbReference type="Pfam" id="PF13018">
    <property type="entry name" value="ESPR"/>
    <property type="match status" value="1"/>
</dbReference>
<gene>
    <name evidence="3" type="ORF">XPR_3693</name>
</gene>
<keyword evidence="1" id="KW-1133">Transmembrane helix</keyword>
<dbReference type="InterPro" id="IPR024973">
    <property type="entry name" value="ESPR"/>
</dbReference>
<organism evidence="3 4">
    <name type="scientific">Xanthomonas arboricola pv. pruni MAFF 301420</name>
    <dbReference type="NCBI Taxonomy" id="1418095"/>
    <lineage>
        <taxon>Bacteria</taxon>
        <taxon>Pseudomonadati</taxon>
        <taxon>Pseudomonadota</taxon>
        <taxon>Gammaproteobacteria</taxon>
        <taxon>Lysobacterales</taxon>
        <taxon>Lysobacteraceae</taxon>
        <taxon>Xanthomonas</taxon>
    </lineage>
</organism>
<evidence type="ECO:0000313" key="3">
    <source>
        <dbReference type="EMBL" id="GAE57058.1"/>
    </source>
</evidence>